<dbReference type="AlphaFoldDB" id="A0A0R3TH64"/>
<keyword evidence="1" id="KW-1133">Transmembrane helix</keyword>
<proteinExistence type="predicted"/>
<feature type="transmembrane region" description="Helical" evidence="1">
    <location>
        <begin position="64"/>
        <end position="86"/>
    </location>
</feature>
<dbReference type="WBParaSite" id="HNAJ_0000640501-mRNA-1">
    <property type="protein sequence ID" value="HNAJ_0000640501-mRNA-1"/>
    <property type="gene ID" value="HNAJ_0000640501"/>
</dbReference>
<feature type="transmembrane region" description="Helical" evidence="1">
    <location>
        <begin position="6"/>
        <end position="31"/>
    </location>
</feature>
<organism evidence="2">
    <name type="scientific">Rodentolepis nana</name>
    <name type="common">Dwarf tapeworm</name>
    <name type="synonym">Hymenolepis nana</name>
    <dbReference type="NCBI Taxonomy" id="102285"/>
    <lineage>
        <taxon>Eukaryota</taxon>
        <taxon>Metazoa</taxon>
        <taxon>Spiralia</taxon>
        <taxon>Lophotrochozoa</taxon>
        <taxon>Platyhelminthes</taxon>
        <taxon>Cestoda</taxon>
        <taxon>Eucestoda</taxon>
        <taxon>Cyclophyllidea</taxon>
        <taxon>Hymenolepididae</taxon>
        <taxon>Rodentolepis</taxon>
    </lineage>
</organism>
<sequence>LEGAFYANFVFFLLMRGFLFSTFCITVISAFPLSQYGTILGAASTLSGIFALIQYGLILPKPKIANSIALILAFLLFIPPTIIYIMSSKALKKLPSDVFEKDTIEDNLSSIHL</sequence>
<feature type="transmembrane region" description="Helical" evidence="1">
    <location>
        <begin position="38"/>
        <end position="58"/>
    </location>
</feature>
<evidence type="ECO:0000256" key="1">
    <source>
        <dbReference type="SAM" id="Phobius"/>
    </source>
</evidence>
<name>A0A0R3TH64_RODNA</name>
<evidence type="ECO:0000313" key="2">
    <source>
        <dbReference type="WBParaSite" id="HNAJ_0000640501-mRNA-1"/>
    </source>
</evidence>
<keyword evidence="1" id="KW-0812">Transmembrane</keyword>
<protein>
    <submittedName>
        <fullName evidence="2">Branched-chain amino acid ABC transporter permease</fullName>
    </submittedName>
</protein>
<keyword evidence="1" id="KW-0472">Membrane</keyword>
<accession>A0A0R3TH64</accession>
<reference evidence="2" key="1">
    <citation type="submission" date="2017-02" db="UniProtKB">
        <authorList>
            <consortium name="WormBaseParasite"/>
        </authorList>
    </citation>
    <scope>IDENTIFICATION</scope>
</reference>
<dbReference type="STRING" id="102285.A0A0R3TH64"/>